<dbReference type="Proteomes" id="UP001457282">
    <property type="component" value="Unassembled WGS sequence"/>
</dbReference>
<organism evidence="1 2">
    <name type="scientific">Rubus argutus</name>
    <name type="common">Southern blackberry</name>
    <dbReference type="NCBI Taxonomy" id="59490"/>
    <lineage>
        <taxon>Eukaryota</taxon>
        <taxon>Viridiplantae</taxon>
        <taxon>Streptophyta</taxon>
        <taxon>Embryophyta</taxon>
        <taxon>Tracheophyta</taxon>
        <taxon>Spermatophyta</taxon>
        <taxon>Magnoliopsida</taxon>
        <taxon>eudicotyledons</taxon>
        <taxon>Gunneridae</taxon>
        <taxon>Pentapetalae</taxon>
        <taxon>rosids</taxon>
        <taxon>fabids</taxon>
        <taxon>Rosales</taxon>
        <taxon>Rosaceae</taxon>
        <taxon>Rosoideae</taxon>
        <taxon>Rosoideae incertae sedis</taxon>
        <taxon>Rubus</taxon>
    </lineage>
</organism>
<evidence type="ECO:0000313" key="2">
    <source>
        <dbReference type="Proteomes" id="UP001457282"/>
    </source>
</evidence>
<reference evidence="1 2" key="1">
    <citation type="journal article" date="2023" name="G3 (Bethesda)">
        <title>A chromosome-length genome assembly and annotation of blackberry (Rubus argutus, cv. 'Hillquist').</title>
        <authorList>
            <person name="Bruna T."/>
            <person name="Aryal R."/>
            <person name="Dudchenko O."/>
            <person name="Sargent D.J."/>
            <person name="Mead D."/>
            <person name="Buti M."/>
            <person name="Cavallini A."/>
            <person name="Hytonen T."/>
            <person name="Andres J."/>
            <person name="Pham M."/>
            <person name="Weisz D."/>
            <person name="Mascagni F."/>
            <person name="Usai G."/>
            <person name="Natali L."/>
            <person name="Bassil N."/>
            <person name="Fernandez G.E."/>
            <person name="Lomsadze A."/>
            <person name="Armour M."/>
            <person name="Olukolu B."/>
            <person name="Poorten T."/>
            <person name="Britton C."/>
            <person name="Davik J."/>
            <person name="Ashrafi H."/>
            <person name="Aiden E.L."/>
            <person name="Borodovsky M."/>
            <person name="Worthington M."/>
        </authorList>
    </citation>
    <scope>NUCLEOTIDE SEQUENCE [LARGE SCALE GENOMIC DNA]</scope>
    <source>
        <strain evidence="1">PI 553951</strain>
    </source>
</reference>
<proteinExistence type="predicted"/>
<keyword evidence="2" id="KW-1185">Reference proteome</keyword>
<name>A0AAW1Y4I0_RUBAR</name>
<accession>A0AAW1Y4I0</accession>
<gene>
    <name evidence="1" type="ORF">M0R45_009337</name>
</gene>
<dbReference type="AlphaFoldDB" id="A0AAW1Y4I0"/>
<evidence type="ECO:0000313" key="1">
    <source>
        <dbReference type="EMBL" id="KAK9943737.1"/>
    </source>
</evidence>
<dbReference type="PANTHER" id="PTHR34835:SF34">
    <property type="entry name" value="OS08G0555500 PROTEIN"/>
    <property type="match status" value="1"/>
</dbReference>
<dbReference type="PANTHER" id="PTHR34835">
    <property type="entry name" value="OS07G0283600 PROTEIN-RELATED"/>
    <property type="match status" value="1"/>
</dbReference>
<protein>
    <submittedName>
        <fullName evidence="1">Uncharacterized protein</fullName>
    </submittedName>
</protein>
<sequence>MGVLCGESEVELKGSMEHPSVRQLMSRLGNDSHEINIDGLKRIIEEGKEADKTFKVAFILYAFAFVLCPTTLGRVESSLIIPLVDVNSIHTKNWASFCFHQLVEGVGLYKNNTDEYMSGTGRQNEDWHTKKMEGHLNDGQGMPIQNFAQNFAMTWVAGRRLTDFLQSHAGLQPNKTPAILDTGFGMLQMVRCPHLFEDVCRMMMNNIDPFNQTVVIHGLTHIITPKDFERVIGSRTVGLTLTFTLSETMGF</sequence>
<dbReference type="EMBL" id="JBEDUW010000002">
    <property type="protein sequence ID" value="KAK9943737.1"/>
    <property type="molecule type" value="Genomic_DNA"/>
</dbReference>
<comment type="caution">
    <text evidence="1">The sequence shown here is derived from an EMBL/GenBank/DDBJ whole genome shotgun (WGS) entry which is preliminary data.</text>
</comment>